<evidence type="ECO:0000256" key="2">
    <source>
        <dbReference type="ARBA" id="ARBA00022475"/>
    </source>
</evidence>
<feature type="transmembrane region" description="Helical" evidence="7">
    <location>
        <begin position="256"/>
        <end position="276"/>
    </location>
</feature>
<gene>
    <name evidence="9" type="ORF">SAMN04488029_3835</name>
</gene>
<evidence type="ECO:0000256" key="7">
    <source>
        <dbReference type="SAM" id="Phobius"/>
    </source>
</evidence>
<name>A0A1W2GQI0_REIFA</name>
<dbReference type="GO" id="GO:0005436">
    <property type="term" value="F:sodium:phosphate symporter activity"/>
    <property type="evidence" value="ECO:0007669"/>
    <property type="project" value="InterPro"/>
</dbReference>
<evidence type="ECO:0000256" key="3">
    <source>
        <dbReference type="ARBA" id="ARBA00022692"/>
    </source>
</evidence>
<comment type="subcellular location">
    <subcellularLocation>
        <location evidence="1">Cell membrane</location>
        <topology evidence="1">Multi-pass membrane protein</topology>
    </subcellularLocation>
</comment>
<dbReference type="GO" id="GO:0044341">
    <property type="term" value="P:sodium-dependent phosphate transport"/>
    <property type="evidence" value="ECO:0007669"/>
    <property type="project" value="InterPro"/>
</dbReference>
<dbReference type="SUPFAM" id="SSF109755">
    <property type="entry name" value="PhoU-like"/>
    <property type="match status" value="1"/>
</dbReference>
<reference evidence="9 10" key="1">
    <citation type="submission" date="2017-04" db="EMBL/GenBank/DDBJ databases">
        <authorList>
            <person name="Afonso C.L."/>
            <person name="Miller P.J."/>
            <person name="Scott M.A."/>
            <person name="Spackman E."/>
            <person name="Goraichik I."/>
            <person name="Dimitrov K.M."/>
            <person name="Suarez D.L."/>
            <person name="Swayne D.E."/>
        </authorList>
    </citation>
    <scope>NUCLEOTIDE SEQUENCE [LARGE SCALE GENOMIC DNA]</scope>
    <source>
        <strain evidence="9 10">DSM 26133</strain>
    </source>
</reference>
<feature type="transmembrane region" description="Helical" evidence="7">
    <location>
        <begin position="176"/>
        <end position="198"/>
    </location>
</feature>
<dbReference type="GO" id="GO:0005886">
    <property type="term" value="C:plasma membrane"/>
    <property type="evidence" value="ECO:0007669"/>
    <property type="project" value="UniProtKB-SubCell"/>
</dbReference>
<feature type="transmembrane region" description="Helical" evidence="7">
    <location>
        <begin position="296"/>
        <end position="319"/>
    </location>
</feature>
<keyword evidence="3 7" id="KW-0812">Transmembrane</keyword>
<evidence type="ECO:0000256" key="5">
    <source>
        <dbReference type="ARBA" id="ARBA00023136"/>
    </source>
</evidence>
<keyword evidence="2" id="KW-1003">Cell membrane</keyword>
<evidence type="ECO:0000256" key="4">
    <source>
        <dbReference type="ARBA" id="ARBA00022989"/>
    </source>
</evidence>
<dbReference type="InterPro" id="IPR003841">
    <property type="entry name" value="Na/Pi_transpt"/>
</dbReference>
<dbReference type="RefSeq" id="WP_084374461.1">
    <property type="nucleotide sequence ID" value="NZ_FWYF01000005.1"/>
</dbReference>
<dbReference type="Pfam" id="PF01895">
    <property type="entry name" value="PhoU"/>
    <property type="match status" value="1"/>
</dbReference>
<feature type="domain" description="PhoU" evidence="8">
    <location>
        <begin position="366"/>
        <end position="453"/>
    </location>
</feature>
<dbReference type="AlphaFoldDB" id="A0A1W2GQI0"/>
<dbReference type="InterPro" id="IPR004633">
    <property type="entry name" value="NaPi_cotrn-rel/YqeW-like"/>
</dbReference>
<dbReference type="OrthoDB" id="9763003at2"/>
<feature type="coiled-coil region" evidence="6">
    <location>
        <begin position="383"/>
        <end position="417"/>
    </location>
</feature>
<keyword evidence="5 7" id="KW-0472">Membrane</keyword>
<dbReference type="EMBL" id="FWYF01000005">
    <property type="protein sequence ID" value="SMD38618.1"/>
    <property type="molecule type" value="Genomic_DNA"/>
</dbReference>
<dbReference type="NCBIfam" id="NF037997">
    <property type="entry name" value="Na_Pi_symport"/>
    <property type="match status" value="1"/>
</dbReference>
<dbReference type="NCBIfam" id="TIGR00704">
    <property type="entry name" value="NaPi_cotrn_rel"/>
    <property type="match status" value="1"/>
</dbReference>
<keyword evidence="6" id="KW-0175">Coiled coil</keyword>
<dbReference type="InterPro" id="IPR026022">
    <property type="entry name" value="PhoU_dom"/>
</dbReference>
<protein>
    <submittedName>
        <fullName evidence="9">Phosphate:Na+ symporter</fullName>
    </submittedName>
</protein>
<feature type="transmembrane region" description="Helical" evidence="7">
    <location>
        <begin position="56"/>
        <end position="80"/>
    </location>
</feature>
<keyword evidence="4 7" id="KW-1133">Transmembrane helix</keyword>
<feature type="transmembrane region" description="Helical" evidence="7">
    <location>
        <begin position="87"/>
        <end position="108"/>
    </location>
</feature>
<sequence length="569" mass="63619">MEYGILDILKLIGALGFFIYGMKVMSESIQKVAGDSLRSVMSIITSNRVSGVFTGFLTTAIIQSSSATTVMVVSFVNAGLLKLRQAIGVIMGANIGTTITGVLILVFGFSKFSISHYTLPIIAIGFPLMFAKKVELKYWGEFLIGFALLFMGLSELKGAVPDLKHNPEILEWIADINNLGFLSVIISVLIGTILTVVVQSSSAAMTITLIMCHNGWIPFDMAAGIVLGENIGTTITANLAALVGNVHAKRAALSHFMFNVFGVVWMLLIFYFYIGAIDSVMVYMGWGSPLNETESINWGLITFHTSFNIINTLIMIWFVPQIEQIVTKMISSKVDEDEEFHLEFIGTQLMRTAELSLMEARKEVAKFSKHVVKMSKFVQELIESDDSKRIEQLTEKISKYEDRTDELEMEIDDYLVKVSEGRLSTATSEEIRAIMSITSDLERTADIFMRMSREINRKNRHNLTFTEGQVLNIKKIFGLVDESLVVMHANLKSEYSEVELEGAMSKETAINKLKKELSKKHWKSVEENHYDVQTGIVYRDIIFGCERIGDHIINVTESIVGIEEHVSIS</sequence>
<evidence type="ECO:0000256" key="6">
    <source>
        <dbReference type="SAM" id="Coils"/>
    </source>
</evidence>
<dbReference type="Pfam" id="PF02690">
    <property type="entry name" value="Na_Pi_cotrans"/>
    <property type="match status" value="2"/>
</dbReference>
<dbReference type="PANTHER" id="PTHR10010">
    <property type="entry name" value="SOLUTE CARRIER FAMILY 34 SODIUM PHOSPHATE , MEMBER 2-RELATED"/>
    <property type="match status" value="1"/>
</dbReference>
<evidence type="ECO:0000259" key="8">
    <source>
        <dbReference type="Pfam" id="PF01895"/>
    </source>
</evidence>
<evidence type="ECO:0000313" key="9">
    <source>
        <dbReference type="EMBL" id="SMD38618.1"/>
    </source>
</evidence>
<dbReference type="Gene3D" id="1.20.58.220">
    <property type="entry name" value="Phosphate transport system protein phou homolog 2, domain 2"/>
    <property type="match status" value="1"/>
</dbReference>
<organism evidence="9 10">
    <name type="scientific">Reichenbachiella faecimaris</name>
    <dbReference type="NCBI Taxonomy" id="692418"/>
    <lineage>
        <taxon>Bacteria</taxon>
        <taxon>Pseudomonadati</taxon>
        <taxon>Bacteroidota</taxon>
        <taxon>Cytophagia</taxon>
        <taxon>Cytophagales</taxon>
        <taxon>Reichenbachiellaceae</taxon>
        <taxon>Reichenbachiella</taxon>
    </lineage>
</organism>
<dbReference type="Proteomes" id="UP000192472">
    <property type="component" value="Unassembled WGS sequence"/>
</dbReference>
<dbReference type="InterPro" id="IPR038078">
    <property type="entry name" value="PhoU-like_sf"/>
</dbReference>
<accession>A0A1W2GQI0</accession>
<evidence type="ECO:0000256" key="1">
    <source>
        <dbReference type="ARBA" id="ARBA00004651"/>
    </source>
</evidence>
<proteinExistence type="predicted"/>
<dbReference type="PANTHER" id="PTHR10010:SF46">
    <property type="entry name" value="SODIUM-DEPENDENT PHOSPHATE TRANSPORT PROTEIN 2B"/>
    <property type="match status" value="1"/>
</dbReference>
<keyword evidence="10" id="KW-1185">Reference proteome</keyword>
<evidence type="ECO:0000313" key="10">
    <source>
        <dbReference type="Proteomes" id="UP000192472"/>
    </source>
</evidence>